<protein>
    <recommendedName>
        <fullName evidence="4">RING-type E3 ubiquitin transferase</fullName>
    </recommendedName>
</protein>
<reference evidence="2 3" key="1">
    <citation type="journal article" date="2014" name="PLoS Genet.">
        <title>Phylogenetically driven sequencing of extremely halophilic archaea reveals strategies for static and dynamic osmo-response.</title>
        <authorList>
            <person name="Becker E.A."/>
            <person name="Seitzer P.M."/>
            <person name="Tritt A."/>
            <person name="Larsen D."/>
            <person name="Krusor M."/>
            <person name="Yao A.I."/>
            <person name="Wu D."/>
            <person name="Madern D."/>
            <person name="Eisen J.A."/>
            <person name="Darling A.E."/>
            <person name="Facciotti M.T."/>
        </authorList>
    </citation>
    <scope>NUCLEOTIDE SEQUENCE [LARGE SCALE GENOMIC DNA]</scope>
    <source>
        <strain evidence="2 3">JCM 12255</strain>
    </source>
</reference>
<dbReference type="EMBL" id="AOHZ01000068">
    <property type="protein sequence ID" value="ELY53328.1"/>
    <property type="molecule type" value="Genomic_DNA"/>
</dbReference>
<gene>
    <name evidence="2" type="ORF">C493_14908</name>
</gene>
<evidence type="ECO:0000313" key="2">
    <source>
        <dbReference type="EMBL" id="ELY53328.1"/>
    </source>
</evidence>
<keyword evidence="1" id="KW-0472">Membrane</keyword>
<keyword evidence="1" id="KW-0812">Transmembrane</keyword>
<comment type="caution">
    <text evidence="2">The sequence shown here is derived from an EMBL/GenBank/DDBJ whole genome shotgun (WGS) entry which is preliminary data.</text>
</comment>
<evidence type="ECO:0000313" key="3">
    <source>
        <dbReference type="Proteomes" id="UP000011602"/>
    </source>
</evidence>
<dbReference type="AlphaFoldDB" id="L9WY87"/>
<dbReference type="eggNOG" id="arCOG06218">
    <property type="taxonomic scope" value="Archaea"/>
</dbReference>
<dbReference type="RefSeq" id="WP_007260249.1">
    <property type="nucleotide sequence ID" value="NZ_AOHZ01000068.1"/>
</dbReference>
<keyword evidence="3" id="KW-1185">Reference proteome</keyword>
<proteinExistence type="predicted"/>
<sequence length="277" mass="29974">MAALQLQLEPISLALLAVGAIVAIPLCWYAASQFRFAHRVLRVQPDSTFDAPDGGRIELRGTAEPIDEDTLVRAPFTGTPCLAYEYDVEEHDGGGSGSDWRRIDDGRGYVPFLLSDDDGSVLIEPPGADFRLETDARIDVDGGTEPPERIARFIEATDAVDCQNTTVDLRVFELKTGRKRRFSERRLDPGAGVHVFGSARYDPTVSMVAGQHNAAVGVDERAVADSRWLRVRNAAFGGPFLISDSSERRLGLRAAGHGLMAAALAALAGWIALAWAL</sequence>
<dbReference type="STRING" id="1227499.C493_14908"/>
<evidence type="ECO:0008006" key="4">
    <source>
        <dbReference type="Google" id="ProtNLM"/>
    </source>
</evidence>
<feature type="transmembrane region" description="Helical" evidence="1">
    <location>
        <begin position="12"/>
        <end position="31"/>
    </location>
</feature>
<evidence type="ECO:0000256" key="1">
    <source>
        <dbReference type="SAM" id="Phobius"/>
    </source>
</evidence>
<dbReference type="OrthoDB" id="170690at2157"/>
<organism evidence="2 3">
    <name type="scientific">Natronolimnohabitans innermongolicus JCM 12255</name>
    <dbReference type="NCBI Taxonomy" id="1227499"/>
    <lineage>
        <taxon>Archaea</taxon>
        <taxon>Methanobacteriati</taxon>
        <taxon>Methanobacteriota</taxon>
        <taxon>Stenosarchaea group</taxon>
        <taxon>Halobacteria</taxon>
        <taxon>Halobacteriales</taxon>
        <taxon>Natrialbaceae</taxon>
        <taxon>Natronolimnohabitans</taxon>
    </lineage>
</organism>
<accession>L9WY87</accession>
<feature type="transmembrane region" description="Helical" evidence="1">
    <location>
        <begin position="258"/>
        <end position="276"/>
    </location>
</feature>
<dbReference type="Proteomes" id="UP000011602">
    <property type="component" value="Unassembled WGS sequence"/>
</dbReference>
<keyword evidence="1" id="KW-1133">Transmembrane helix</keyword>
<name>L9WY87_9EURY</name>